<dbReference type="Proteomes" id="UP000494174">
    <property type="component" value="Unassembled WGS sequence"/>
</dbReference>
<dbReference type="PANTHER" id="PTHR33420:SF3">
    <property type="entry name" value="FIMBRIAL SUBUNIT ELFA"/>
    <property type="match status" value="1"/>
</dbReference>
<accession>A0A6P2RA10</accession>
<reference evidence="5 6" key="1">
    <citation type="submission" date="2019-09" db="EMBL/GenBank/DDBJ databases">
        <authorList>
            <person name="Depoorter E."/>
        </authorList>
    </citation>
    <scope>NUCLEOTIDE SEQUENCE [LARGE SCALE GENOMIC DNA]</scope>
    <source>
        <strain evidence="5">R-15945</strain>
    </source>
</reference>
<dbReference type="PANTHER" id="PTHR33420">
    <property type="entry name" value="FIMBRIAL SUBUNIT ELFA-RELATED"/>
    <property type="match status" value="1"/>
</dbReference>
<dbReference type="GO" id="GO:0043709">
    <property type="term" value="P:cell adhesion involved in single-species biofilm formation"/>
    <property type="evidence" value="ECO:0007669"/>
    <property type="project" value="TreeGrafter"/>
</dbReference>
<comment type="similarity">
    <text evidence="2">Belongs to the fimbrial protein family.</text>
</comment>
<comment type="subcellular location">
    <subcellularLocation>
        <location evidence="1">Fimbrium</location>
    </subcellularLocation>
</comment>
<proteinExistence type="inferred from homology"/>
<sequence>MPFGLPLDVASRYRVDIASASYLHPDRFFQKPKTMQTKLITAVLFVAAATASQIASAADGTITFNGTVLAQTCTINGNGSGSNNFNVPLQPVSTSALAAAGQYANRTPFNIALTACTPASGTVHTYFEPGPTVDTSTGNLILATGGATNVEIQLLNGDGSYSPIKIGAADASQNSKTVAISAAGAATLNYYAQYLATGAATAGAATSSVMYSLVYQ</sequence>
<dbReference type="EMBL" id="CABVPU010000034">
    <property type="protein sequence ID" value="VWC29764.1"/>
    <property type="molecule type" value="Genomic_DNA"/>
</dbReference>
<dbReference type="Pfam" id="PF16970">
    <property type="entry name" value="FimA"/>
    <property type="match status" value="1"/>
</dbReference>
<dbReference type="InterPro" id="IPR008966">
    <property type="entry name" value="Adhesion_dom_sf"/>
</dbReference>
<keyword evidence="3" id="KW-0732">Signal</keyword>
<dbReference type="InterPro" id="IPR036937">
    <property type="entry name" value="Adhesion_dom_fimbrial_sf"/>
</dbReference>
<dbReference type="AlphaFoldDB" id="A0A6P2RA10"/>
<evidence type="ECO:0000256" key="1">
    <source>
        <dbReference type="ARBA" id="ARBA00004561"/>
    </source>
</evidence>
<organism evidence="5 6">
    <name type="scientific">Burkholderia lata (strain ATCC 17760 / DSM 23089 / LMG 22485 / NCIMB 9086 / R18194 / 383)</name>
    <dbReference type="NCBI Taxonomy" id="482957"/>
    <lineage>
        <taxon>Bacteria</taxon>
        <taxon>Pseudomonadati</taxon>
        <taxon>Pseudomonadota</taxon>
        <taxon>Betaproteobacteria</taxon>
        <taxon>Burkholderiales</taxon>
        <taxon>Burkholderiaceae</taxon>
        <taxon>Burkholderia</taxon>
        <taxon>Burkholderia cepacia complex</taxon>
    </lineage>
</organism>
<evidence type="ECO:0000313" key="5">
    <source>
        <dbReference type="EMBL" id="VWC29764.1"/>
    </source>
</evidence>
<dbReference type="InterPro" id="IPR039458">
    <property type="entry name" value="FimA-like"/>
</dbReference>
<evidence type="ECO:0000256" key="2">
    <source>
        <dbReference type="ARBA" id="ARBA00006671"/>
    </source>
</evidence>
<evidence type="ECO:0000256" key="4">
    <source>
        <dbReference type="ARBA" id="ARBA00023263"/>
    </source>
</evidence>
<protein>
    <submittedName>
        <fullName evidence="5">Fimbrial protein</fullName>
    </submittedName>
</protein>
<gene>
    <name evidence="5" type="ORF">BLA15945_06375</name>
</gene>
<dbReference type="GO" id="GO:0009289">
    <property type="term" value="C:pilus"/>
    <property type="evidence" value="ECO:0007669"/>
    <property type="project" value="UniProtKB-SubCell"/>
</dbReference>
<dbReference type="Gene3D" id="2.60.40.1090">
    <property type="entry name" value="Fimbrial-type adhesion domain"/>
    <property type="match status" value="1"/>
</dbReference>
<dbReference type="SUPFAM" id="SSF49401">
    <property type="entry name" value="Bacterial adhesins"/>
    <property type="match status" value="1"/>
</dbReference>
<evidence type="ECO:0000256" key="3">
    <source>
        <dbReference type="ARBA" id="ARBA00022729"/>
    </source>
</evidence>
<evidence type="ECO:0000313" key="6">
    <source>
        <dbReference type="Proteomes" id="UP000494174"/>
    </source>
</evidence>
<name>A0A6P2RA10_BURL3</name>
<dbReference type="InterPro" id="IPR050263">
    <property type="entry name" value="Bact_Fimbrial_Adh_Pro"/>
</dbReference>
<keyword evidence="4" id="KW-0281">Fimbrium</keyword>